<dbReference type="InterPro" id="IPR001304">
    <property type="entry name" value="C-type_lectin-like"/>
</dbReference>
<evidence type="ECO:0000256" key="1">
    <source>
        <dbReference type="ARBA" id="ARBA00005529"/>
    </source>
</evidence>
<dbReference type="PANTHER" id="PTHR45739">
    <property type="entry name" value="MATRIX PROTEIN, PUTATIVE-RELATED"/>
    <property type="match status" value="1"/>
</dbReference>
<evidence type="ECO:0000256" key="6">
    <source>
        <dbReference type="ARBA" id="ARBA00022889"/>
    </source>
</evidence>
<dbReference type="Pfam" id="PF03160">
    <property type="entry name" value="Calx-beta"/>
    <property type="match status" value="1"/>
</dbReference>
<proteinExistence type="inferred from homology"/>
<keyword evidence="7" id="KW-0325">Glycoprotein</keyword>
<dbReference type="InterPro" id="IPR038081">
    <property type="entry name" value="CalX-like_sf"/>
</dbReference>
<keyword evidence="2" id="KW-0479">Metal-binding</keyword>
<keyword evidence="6" id="KW-0130">Cell adhesion</keyword>
<evidence type="ECO:0000313" key="11">
    <source>
        <dbReference type="EMBL" id="WAR22721.1"/>
    </source>
</evidence>
<evidence type="ECO:0000256" key="2">
    <source>
        <dbReference type="ARBA" id="ARBA00022723"/>
    </source>
</evidence>
<feature type="repeat" description="CSPG" evidence="8">
    <location>
        <begin position="1033"/>
        <end position="1130"/>
    </location>
</feature>
<dbReference type="InterPro" id="IPR039005">
    <property type="entry name" value="CSPG_rpt"/>
</dbReference>
<dbReference type="InterPro" id="IPR003644">
    <property type="entry name" value="Calx_beta"/>
</dbReference>
<comment type="similarity">
    <text evidence="1">Belongs to the FRAS1 family.</text>
</comment>
<evidence type="ECO:0000256" key="5">
    <source>
        <dbReference type="ARBA" id="ARBA00022837"/>
    </source>
</evidence>
<feature type="repeat" description="CSPG" evidence="8">
    <location>
        <begin position="910"/>
        <end position="1012"/>
    </location>
</feature>
<evidence type="ECO:0000259" key="10">
    <source>
        <dbReference type="PROSITE" id="PS50041"/>
    </source>
</evidence>
<accession>A0ABY7FU37</accession>
<feature type="repeat" description="CSPG" evidence="8">
    <location>
        <begin position="792"/>
        <end position="884"/>
    </location>
</feature>
<dbReference type="InterPro" id="IPR051561">
    <property type="entry name" value="FRAS1_ECM"/>
</dbReference>
<feature type="region of interest" description="Disordered" evidence="9">
    <location>
        <begin position="1804"/>
        <end position="1874"/>
    </location>
</feature>
<feature type="repeat" description="CSPG" evidence="8">
    <location>
        <begin position="1390"/>
        <end position="1479"/>
    </location>
</feature>
<evidence type="ECO:0000313" key="12">
    <source>
        <dbReference type="Proteomes" id="UP001164746"/>
    </source>
</evidence>
<feature type="compositionally biased region" description="Basic and acidic residues" evidence="9">
    <location>
        <begin position="2076"/>
        <end position="2095"/>
    </location>
</feature>
<dbReference type="EMBL" id="CP111024">
    <property type="protein sequence ID" value="WAR22721.1"/>
    <property type="molecule type" value="Genomic_DNA"/>
</dbReference>
<evidence type="ECO:0000256" key="9">
    <source>
        <dbReference type="SAM" id="MobiDB-lite"/>
    </source>
</evidence>
<reference evidence="11" key="1">
    <citation type="submission" date="2022-11" db="EMBL/GenBank/DDBJ databases">
        <title>Centuries of genome instability and evolution in soft-shell clam transmissible cancer (bioRxiv).</title>
        <authorList>
            <person name="Hart S.F.M."/>
            <person name="Yonemitsu M.A."/>
            <person name="Giersch R.M."/>
            <person name="Beal B.F."/>
            <person name="Arriagada G."/>
            <person name="Davis B.W."/>
            <person name="Ostrander E.A."/>
            <person name="Goff S.P."/>
            <person name="Metzger M.J."/>
        </authorList>
    </citation>
    <scope>NUCLEOTIDE SEQUENCE</scope>
    <source>
        <strain evidence="11">MELC-2E11</strain>
        <tissue evidence="11">Siphon/mantle</tissue>
    </source>
</reference>
<dbReference type="SUPFAM" id="SSF56436">
    <property type="entry name" value="C-type lectin-like"/>
    <property type="match status" value="1"/>
</dbReference>
<feature type="compositionally biased region" description="Basic residues" evidence="9">
    <location>
        <begin position="1821"/>
        <end position="1850"/>
    </location>
</feature>
<dbReference type="SMART" id="SM00237">
    <property type="entry name" value="Calx_beta"/>
    <property type="match status" value="1"/>
</dbReference>
<feature type="domain" description="C-type lectin" evidence="10">
    <location>
        <begin position="1926"/>
        <end position="2032"/>
    </location>
</feature>
<dbReference type="PANTHER" id="PTHR45739:SF11">
    <property type="entry name" value="FRAS1-RELATED EXTRACELLULAR MATRIX PROTEIN 1-LIKE ISOFORM X1"/>
    <property type="match status" value="1"/>
</dbReference>
<dbReference type="SUPFAM" id="SSF141072">
    <property type="entry name" value="CalX-like"/>
    <property type="match status" value="1"/>
</dbReference>
<dbReference type="InterPro" id="IPR045658">
    <property type="entry name" value="FRAS1-rel_N"/>
</dbReference>
<evidence type="ECO:0000256" key="4">
    <source>
        <dbReference type="ARBA" id="ARBA00022737"/>
    </source>
</evidence>
<feature type="repeat" description="CSPG" evidence="8">
    <location>
        <begin position="1513"/>
        <end position="1607"/>
    </location>
</feature>
<dbReference type="Gene3D" id="2.60.40.2030">
    <property type="match status" value="1"/>
</dbReference>
<feature type="region of interest" description="Disordered" evidence="9">
    <location>
        <begin position="1764"/>
        <end position="1784"/>
    </location>
</feature>
<feature type="repeat" description="CSPG" evidence="8">
    <location>
        <begin position="1276"/>
        <end position="1368"/>
    </location>
</feature>
<keyword evidence="5" id="KW-0106">Calcium</keyword>
<protein>
    <submittedName>
        <fullName evidence="11">FREM1-like protein</fullName>
    </submittedName>
</protein>
<feature type="compositionally biased region" description="Polar residues" evidence="9">
    <location>
        <begin position="1769"/>
        <end position="1781"/>
    </location>
</feature>
<dbReference type="Pfam" id="PF19309">
    <property type="entry name" value="Frem_N"/>
    <property type="match status" value="1"/>
</dbReference>
<dbReference type="Proteomes" id="UP001164746">
    <property type="component" value="Chromosome 13"/>
</dbReference>
<feature type="repeat" description="CSPG" evidence="8">
    <location>
        <begin position="1151"/>
        <end position="1255"/>
    </location>
</feature>
<feature type="repeat" description="CSPG" evidence="8">
    <location>
        <begin position="192"/>
        <end position="288"/>
    </location>
</feature>
<feature type="repeat" description="CSPG" evidence="8">
    <location>
        <begin position="420"/>
        <end position="514"/>
    </location>
</feature>
<keyword evidence="12" id="KW-1185">Reference proteome</keyword>
<dbReference type="PROSITE" id="PS50041">
    <property type="entry name" value="C_TYPE_LECTIN_2"/>
    <property type="match status" value="1"/>
</dbReference>
<gene>
    <name evidence="11" type="ORF">MAR_036390</name>
</gene>
<dbReference type="SMART" id="SM00034">
    <property type="entry name" value="CLECT"/>
    <property type="match status" value="1"/>
</dbReference>
<dbReference type="Pfam" id="PF00059">
    <property type="entry name" value="Lectin_C"/>
    <property type="match status" value="1"/>
</dbReference>
<feature type="region of interest" description="Disordered" evidence="9">
    <location>
        <begin position="2047"/>
        <end position="2095"/>
    </location>
</feature>
<keyword evidence="4" id="KW-0677">Repeat</keyword>
<feature type="repeat" description="CSPG" evidence="8">
    <location>
        <begin position="313"/>
        <end position="399"/>
    </location>
</feature>
<sequence length="2095" mass="237113">MAHLNVPRIFDCDYQANTVHFSHSGSPFLAEDRVQLRVYRFTSRKTVSETFYLNIKINNATNDIVVTRGLRHVIVPEFNGISNTIDTSVLFFNHSRSPNISCMVSFNKLETNWPLVGRIIMGDQRTAVEAVQTTCQEFMYMELRYEHLQKPTPDVDYLVLNIELFDPQLSDELIKESYYLPIYIKNALLNSPPRSSYMSTYMNEVDQYILTTIIPGVISAEDYETPDNLLVYNITKPPDPDQGYFVHLDDPVMEITSFIQDDLDNHKIAYQPPNSTVSERRIYEVEFKVFDSHFAESMPIVLHIAVRPATTDGPHVSINSGLVLLEGQSREISNSNFQITDGRPEDVRLYVVGGLEHGRLLRDDRLALYFTIADINSDSLTYVHDDSESKTDRIDLKISDGKNNIMAKFPIKIIPKDDSPPVVIRNLGMEINEGQTQRFDTAMLLATDADSVDSSIVYVIVQPTDAGEIIRKARQADSGTRINRFSQRELVKGQIYYRHFGRENFHDEFRFTLRDQQDPPNESGTETFYIAINPVNENPPQLSPAATRLMRVSETDIALITKTELEYTDTETNSDKLTYIITTPPYFVYRGQSSTRNDAGRIIAMHNLTMVNKHASIPSVDTFKQEDINHLKIGYMPPMKDIGSEPRLVRFMYTVQDSSGNKVLGQQFDIDVQPVNDKPPVFVTSRLLVEEGGILGMSTDHISAADADTHEADLTFTVEQVPDHGRLQKGGVNLEAEATFNMLDLRRKDLRYIHDGSEVTSDTFTLSVSDVDNRVSKVFNIEVVPVDDVIPRVRDNLKPHLIVSEGSEAVILPTVLAATDGHTEEAALVFLLVKQPKYGILQLRGEPATRFTQADVQRGDVHYIHTSGEIGPAPVWDSITFILSDLSFKTGAEPIQYSLNITITPVDNQTPIIIAGLPINVEEGRKFYFSPDYITVKDADTDPTSVQFVITKQPQWGYLENIRTKPGSEKSKTGNPVTSFKLQDIIDNKIVYVQASHKGMEPTRDFFDFYATDGKSNSLTQTANIRITPINDEEPVVMLNDFRVEEGGSKVIDKEMLDAMDMDMPREEVRLYISQPPEYGDIVVLRRTPNGDVEATVTEFTAKELHNGMQLKYRHDDSENFMDKFAITASDGKHEVKRVCNITILPRNDERPELLKNLGIQMDYGELVTLSSSVLQAVDLDNSDDQVYYIVLTLPKKGVLQTCSIPNEPMISSNCRDIWVGQNFTQGDINHNLVRYLHTASIGTSDYDTFLFALSDGINKRQVETFQIRIMNSKRATITLTNVEMSLREGERVAITTDKLSAEDGSSRPGEIVFAIIRPPHLGQIEYLDSPLIPINSFTQQDLLSNNVVYNHLTKVDFTEDSFTFTVANGHGDNKDTEFRFAITPVDIALPSLAVKELVEVLEGEEIPITAANLRVDDPDTDSSNVTFHIVKQPTYGRLYNIGVHITGLFTQNAIDRGMITYESDGTHTGLDNFMFTLSDGKHDGFLINGTLQDKPVICSIYIKPLVNDVPKLVTLEQPDSLELFEDGRYGFRVNNHVLKAVDSDTMNTNLVYILEARPRHGHLENTQAKRYVRDRFTQRDLDEDTLQFIIDTADRETNDSFTFRIQDAWGNKLEDQRMEFHWSFVELERTSLVVCENIGTLPVTLVRTGDVSSPAYVSIEVQDRSTRRNEDYHTTSSGQVQFESGVSSVSWDVRVIEDGITEGTESFVVYIQTPVNAILGKRTKTRVRLINANNGECPQYLGMISKHQLAVPDELYLPGNAREPETETVLSPGSSSSRLGNQRHHHENALMDPAGTAVVDQYPEKAGNTVSDLTNDERRERRRKERKSKKERKKRRKKRKGGRKGGKKPRPTEAAPAQEEEMAPEPPVDINAPQECTLTTEGLLYFSPTSQQMYKCNGAAWIAWRQDSKDQQPETRECQQGWSKYESRCFKFINERLTWEVAEMLCQMSYGAHLATVRGDEHIEWLGELGGKKAYWIGLNDVDQTGTWRYTNGESPTYFNWKGGVPRVKRAVHKKNCVIVDKKRKMRNKPCGGRKARLICELDIGANDPSRAPPKRDVSSGGRSKNSKKKRNRSKERQSDARYSKKEKGFFFQR</sequence>
<name>A0ABY7FU37_MYAAR</name>
<feature type="compositionally biased region" description="Basic residues" evidence="9">
    <location>
        <begin position="2066"/>
        <end position="2075"/>
    </location>
</feature>
<evidence type="ECO:0000256" key="3">
    <source>
        <dbReference type="ARBA" id="ARBA00022729"/>
    </source>
</evidence>
<dbReference type="PROSITE" id="PS51854">
    <property type="entry name" value="CSPG"/>
    <property type="match status" value="11"/>
</dbReference>
<dbReference type="Gene3D" id="3.10.100.10">
    <property type="entry name" value="Mannose-Binding Protein A, subunit A"/>
    <property type="match status" value="1"/>
</dbReference>
<dbReference type="Pfam" id="PF16184">
    <property type="entry name" value="Cadherin_3"/>
    <property type="match status" value="11"/>
</dbReference>
<dbReference type="InterPro" id="IPR016187">
    <property type="entry name" value="CTDL_fold"/>
</dbReference>
<feature type="repeat" description="CSPG" evidence="8">
    <location>
        <begin position="678"/>
        <end position="769"/>
    </location>
</feature>
<evidence type="ECO:0000256" key="7">
    <source>
        <dbReference type="ARBA" id="ARBA00023180"/>
    </source>
</evidence>
<evidence type="ECO:0000256" key="8">
    <source>
        <dbReference type="PROSITE-ProRule" id="PRU01201"/>
    </source>
</evidence>
<organism evidence="11 12">
    <name type="scientific">Mya arenaria</name>
    <name type="common">Soft-shell clam</name>
    <dbReference type="NCBI Taxonomy" id="6604"/>
    <lineage>
        <taxon>Eukaryota</taxon>
        <taxon>Metazoa</taxon>
        <taxon>Spiralia</taxon>
        <taxon>Lophotrochozoa</taxon>
        <taxon>Mollusca</taxon>
        <taxon>Bivalvia</taxon>
        <taxon>Autobranchia</taxon>
        <taxon>Heteroconchia</taxon>
        <taxon>Euheterodonta</taxon>
        <taxon>Imparidentia</taxon>
        <taxon>Neoheterodontei</taxon>
        <taxon>Myida</taxon>
        <taxon>Myoidea</taxon>
        <taxon>Myidae</taxon>
        <taxon>Mya</taxon>
    </lineage>
</organism>
<dbReference type="InterPro" id="IPR016186">
    <property type="entry name" value="C-type_lectin-like/link_sf"/>
</dbReference>
<keyword evidence="3" id="KW-0732">Signal</keyword>